<protein>
    <submittedName>
        <fullName evidence="1">Uncharacterized protein</fullName>
    </submittedName>
</protein>
<proteinExistence type="predicted"/>
<keyword evidence="2" id="KW-1185">Reference proteome</keyword>
<organism evidence="1 2">
    <name type="scientific">Cirrhinus molitorella</name>
    <name type="common">mud carp</name>
    <dbReference type="NCBI Taxonomy" id="172907"/>
    <lineage>
        <taxon>Eukaryota</taxon>
        <taxon>Metazoa</taxon>
        <taxon>Chordata</taxon>
        <taxon>Craniata</taxon>
        <taxon>Vertebrata</taxon>
        <taxon>Euteleostomi</taxon>
        <taxon>Actinopterygii</taxon>
        <taxon>Neopterygii</taxon>
        <taxon>Teleostei</taxon>
        <taxon>Ostariophysi</taxon>
        <taxon>Cypriniformes</taxon>
        <taxon>Cyprinidae</taxon>
        <taxon>Labeoninae</taxon>
        <taxon>Labeonini</taxon>
        <taxon>Cirrhinus</taxon>
    </lineage>
</organism>
<evidence type="ECO:0000313" key="2">
    <source>
        <dbReference type="Proteomes" id="UP001558613"/>
    </source>
</evidence>
<name>A0ABR3MJP0_9TELE</name>
<gene>
    <name evidence="1" type="ORF">QQF64_003304</name>
</gene>
<reference evidence="1 2" key="1">
    <citation type="submission" date="2023-09" db="EMBL/GenBank/DDBJ databases">
        <authorList>
            <person name="Wang M."/>
        </authorList>
    </citation>
    <scope>NUCLEOTIDE SEQUENCE [LARGE SCALE GENOMIC DNA]</scope>
    <source>
        <strain evidence="1">GT-2023</strain>
        <tissue evidence="1">Liver</tissue>
    </source>
</reference>
<dbReference type="EMBL" id="JAYMGO010000011">
    <property type="protein sequence ID" value="KAL1265277.1"/>
    <property type="molecule type" value="Genomic_DNA"/>
</dbReference>
<evidence type="ECO:0000313" key="1">
    <source>
        <dbReference type="EMBL" id="KAL1265277.1"/>
    </source>
</evidence>
<dbReference type="Proteomes" id="UP001558613">
    <property type="component" value="Unassembled WGS sequence"/>
</dbReference>
<comment type="caution">
    <text evidence="1">The sequence shown here is derived from an EMBL/GenBank/DDBJ whole genome shotgun (WGS) entry which is preliminary data.</text>
</comment>
<accession>A0ABR3MJP0</accession>
<sequence length="98" mass="10956">MLANVNRKTFKSTRSIRAAQARFSLDLASVNRINRVAAYCPSLSRAHNCGSVMALVLRCEARAHKNMAALGDDFKISVLRGWNARQRDTSSRTLEDVF</sequence>